<dbReference type="PANTHER" id="PTHR32309">
    <property type="entry name" value="TYROSINE-PROTEIN KINASE"/>
    <property type="match status" value="1"/>
</dbReference>
<evidence type="ECO:0000256" key="7">
    <source>
        <dbReference type="SAM" id="Phobius"/>
    </source>
</evidence>
<comment type="caution">
    <text evidence="9">The sequence shown here is derived from an EMBL/GenBank/DDBJ whole genome shotgun (WGS) entry which is preliminary data.</text>
</comment>
<evidence type="ECO:0000256" key="1">
    <source>
        <dbReference type="ARBA" id="ARBA00004651"/>
    </source>
</evidence>
<keyword evidence="6" id="KW-0175">Coiled coil</keyword>
<dbReference type="Proteomes" id="UP000770785">
    <property type="component" value="Unassembled WGS sequence"/>
</dbReference>
<proteinExistence type="predicted"/>
<reference evidence="9 10" key="1">
    <citation type="submission" date="2020-03" db="EMBL/GenBank/DDBJ databases">
        <title>Genomic Encyclopedia of Type Strains, Phase IV (KMG-IV): sequencing the most valuable type-strain genomes for metagenomic binning, comparative biology and taxonomic classification.</title>
        <authorList>
            <person name="Goeker M."/>
        </authorList>
    </citation>
    <scope>NUCLEOTIDE SEQUENCE [LARGE SCALE GENOMIC DNA]</scope>
    <source>
        <strain evidence="9 10">DSM 105096</strain>
    </source>
</reference>
<feature type="transmembrane region" description="Helical" evidence="7">
    <location>
        <begin position="340"/>
        <end position="363"/>
    </location>
</feature>
<evidence type="ECO:0000256" key="3">
    <source>
        <dbReference type="ARBA" id="ARBA00022692"/>
    </source>
</evidence>
<accession>A0ABX0XEQ7</accession>
<sequence length="373" mass="41409">MNTNKPVTPPPPHLLGVLRSLWQWRKPILVTTLVGTVLALVISLLLPVYYQASTSFIALSPDQNSLEGLFGRSNNRVNVYGNGDDIDRLLAIAESDQLVDHLVDAFHLNTVYDIDSTAVKAPVRVRREFLDNYDISKSARDVIELSVSDRDPVRASEMARVAREKVNDVSVAIIRATHDRTAKSLRAEVKNREGVLENINARLEELRSTSGIYNTTAQGEALSTLSSSLNSDISRTRGKIASYRERNGRGARDSIYRLEISLAGLVSSRGVLDSQLVQLNESIGPLDGLEEERHRLNAELSSDQIRLKQYEALLSTNQRSLETVEEARVPVVKSKPVRSLIVLGGMFFSFLAAVIGALLIGSARRYDWDAIYR</sequence>
<keyword evidence="4 7" id="KW-1133">Transmembrane helix</keyword>
<dbReference type="PANTHER" id="PTHR32309:SF31">
    <property type="entry name" value="CAPSULAR EXOPOLYSACCHARIDE FAMILY"/>
    <property type="match status" value="1"/>
</dbReference>
<keyword evidence="10" id="KW-1185">Reference proteome</keyword>
<evidence type="ECO:0000256" key="5">
    <source>
        <dbReference type="ARBA" id="ARBA00023136"/>
    </source>
</evidence>
<keyword evidence="5 7" id="KW-0472">Membrane</keyword>
<evidence type="ECO:0000256" key="2">
    <source>
        <dbReference type="ARBA" id="ARBA00022475"/>
    </source>
</evidence>
<comment type="subcellular location">
    <subcellularLocation>
        <location evidence="1">Cell membrane</location>
        <topology evidence="1">Multi-pass membrane protein</topology>
    </subcellularLocation>
</comment>
<dbReference type="RefSeq" id="WP_168039249.1">
    <property type="nucleotide sequence ID" value="NZ_JAATJH010000006.1"/>
</dbReference>
<name>A0ABX0XEQ7_9BACT</name>
<evidence type="ECO:0000256" key="4">
    <source>
        <dbReference type="ARBA" id="ARBA00022989"/>
    </source>
</evidence>
<feature type="coiled-coil region" evidence="6">
    <location>
        <begin position="182"/>
        <end position="209"/>
    </location>
</feature>
<dbReference type="InterPro" id="IPR050445">
    <property type="entry name" value="Bact_polysacc_biosynth/exp"/>
</dbReference>
<dbReference type="EMBL" id="JAATJH010000006">
    <property type="protein sequence ID" value="NJC27805.1"/>
    <property type="molecule type" value="Genomic_DNA"/>
</dbReference>
<feature type="transmembrane region" description="Helical" evidence="7">
    <location>
        <begin position="28"/>
        <end position="50"/>
    </location>
</feature>
<dbReference type="Pfam" id="PF02706">
    <property type="entry name" value="Wzz"/>
    <property type="match status" value="1"/>
</dbReference>
<organism evidence="9 10">
    <name type="scientific">Neolewinella antarctica</name>
    <dbReference type="NCBI Taxonomy" id="442734"/>
    <lineage>
        <taxon>Bacteria</taxon>
        <taxon>Pseudomonadati</taxon>
        <taxon>Bacteroidota</taxon>
        <taxon>Saprospiria</taxon>
        <taxon>Saprospirales</taxon>
        <taxon>Lewinellaceae</taxon>
        <taxon>Neolewinella</taxon>
    </lineage>
</organism>
<feature type="domain" description="Polysaccharide chain length determinant N-terminal" evidence="8">
    <location>
        <begin position="14"/>
        <end position="103"/>
    </location>
</feature>
<evidence type="ECO:0000313" key="10">
    <source>
        <dbReference type="Proteomes" id="UP000770785"/>
    </source>
</evidence>
<protein>
    <submittedName>
        <fullName evidence="9">Uncharacterized protein involved in exopolysaccharide biosynthesis</fullName>
    </submittedName>
</protein>
<dbReference type="InterPro" id="IPR003856">
    <property type="entry name" value="LPS_length_determ_N"/>
</dbReference>
<keyword evidence="2" id="KW-1003">Cell membrane</keyword>
<keyword evidence="3 7" id="KW-0812">Transmembrane</keyword>
<feature type="coiled-coil region" evidence="6">
    <location>
        <begin position="286"/>
        <end position="327"/>
    </location>
</feature>
<dbReference type="Gene3D" id="1.10.287.1490">
    <property type="match status" value="1"/>
</dbReference>
<gene>
    <name evidence="9" type="ORF">GGR27_003323</name>
</gene>
<evidence type="ECO:0000313" key="9">
    <source>
        <dbReference type="EMBL" id="NJC27805.1"/>
    </source>
</evidence>
<evidence type="ECO:0000256" key="6">
    <source>
        <dbReference type="SAM" id="Coils"/>
    </source>
</evidence>
<evidence type="ECO:0000259" key="8">
    <source>
        <dbReference type="Pfam" id="PF02706"/>
    </source>
</evidence>